<organism evidence="3 4">
    <name type="scientific">Ferrimonas gelatinilytica</name>
    <dbReference type="NCBI Taxonomy" id="1255257"/>
    <lineage>
        <taxon>Bacteria</taxon>
        <taxon>Pseudomonadati</taxon>
        <taxon>Pseudomonadota</taxon>
        <taxon>Gammaproteobacteria</taxon>
        <taxon>Alteromonadales</taxon>
        <taxon>Ferrimonadaceae</taxon>
        <taxon>Ferrimonas</taxon>
    </lineage>
</organism>
<evidence type="ECO:0000256" key="2">
    <source>
        <dbReference type="SAM" id="Phobius"/>
    </source>
</evidence>
<protein>
    <submittedName>
        <fullName evidence="3">Uncharacterized protein</fullName>
    </submittedName>
</protein>
<reference evidence="4" key="1">
    <citation type="journal article" date="2019" name="Int. J. Syst. Evol. Microbiol.">
        <title>The Global Catalogue of Microorganisms (GCM) 10K type strain sequencing project: providing services to taxonomists for standard genome sequencing and annotation.</title>
        <authorList>
            <consortium name="The Broad Institute Genomics Platform"/>
            <consortium name="The Broad Institute Genome Sequencing Center for Infectious Disease"/>
            <person name="Wu L."/>
            <person name="Ma J."/>
        </authorList>
    </citation>
    <scope>NUCLEOTIDE SEQUENCE [LARGE SCALE GENOMIC DNA]</scope>
    <source>
        <strain evidence="4">JCM 18720</strain>
    </source>
</reference>
<feature type="region of interest" description="Disordered" evidence="1">
    <location>
        <begin position="176"/>
        <end position="209"/>
    </location>
</feature>
<accession>A0ABP9S6G7</accession>
<gene>
    <name evidence="3" type="ORF">GCM10025772_20190</name>
</gene>
<dbReference type="EMBL" id="BAABLF010000013">
    <property type="protein sequence ID" value="GAA5192028.1"/>
    <property type="molecule type" value="Genomic_DNA"/>
</dbReference>
<evidence type="ECO:0000256" key="1">
    <source>
        <dbReference type="SAM" id="MobiDB-lite"/>
    </source>
</evidence>
<keyword evidence="4" id="KW-1185">Reference proteome</keyword>
<evidence type="ECO:0000313" key="3">
    <source>
        <dbReference type="EMBL" id="GAA5192028.1"/>
    </source>
</evidence>
<feature type="transmembrane region" description="Helical" evidence="2">
    <location>
        <begin position="42"/>
        <end position="64"/>
    </location>
</feature>
<name>A0ABP9S6G7_9GAMM</name>
<keyword evidence="2" id="KW-1133">Transmembrane helix</keyword>
<dbReference type="Proteomes" id="UP001501600">
    <property type="component" value="Unassembled WGS sequence"/>
</dbReference>
<keyword evidence="2" id="KW-0472">Membrane</keyword>
<proteinExistence type="predicted"/>
<evidence type="ECO:0000313" key="4">
    <source>
        <dbReference type="Proteomes" id="UP001501600"/>
    </source>
</evidence>
<comment type="caution">
    <text evidence="3">The sequence shown here is derived from an EMBL/GenBank/DDBJ whole genome shotgun (WGS) entry which is preliminary data.</text>
</comment>
<sequence>MTMVIGYLLLGGLVMTAIGLRARVRQARPQWWPEPGGVPPWAQWLVMLPLMLVLWPLLVLDALAARRQPESSMPLTISPDDLRQPVSQAKLEQALAKQPEVEREEVEWQAFMAMRQRGDAIWSFEQPAGERPKVLYRHTAGSEPPLRGYVLMRRGNPVAHLYTDLTLLSDARADAAITPAQAEPAPSSVEPQEPRQTRKRRVLIPQQKE</sequence>
<dbReference type="RefSeq" id="WP_345316937.1">
    <property type="nucleotide sequence ID" value="NZ_BAABLF010000013.1"/>
</dbReference>
<keyword evidence="2" id="KW-0812">Transmembrane</keyword>